<comment type="caution">
    <text evidence="3">The sequence shown here is derived from an EMBL/GenBank/DDBJ whole genome shotgun (WGS) entry which is preliminary data.</text>
</comment>
<dbReference type="Proteomes" id="UP000239872">
    <property type="component" value="Unassembled WGS sequence"/>
</dbReference>
<gene>
    <name evidence="3" type="ORF">CJD36_011820</name>
</gene>
<name>A0A2S7SV88_9BACT</name>
<dbReference type="Pfam" id="PF13648">
    <property type="entry name" value="Lipocalin_4"/>
    <property type="match status" value="1"/>
</dbReference>
<protein>
    <recommendedName>
        <fullName evidence="2">Lipocalin-like domain-containing protein</fullName>
    </recommendedName>
</protein>
<feature type="chain" id="PRO_5015779477" description="Lipocalin-like domain-containing protein" evidence="1">
    <location>
        <begin position="20"/>
        <end position="146"/>
    </location>
</feature>
<dbReference type="RefSeq" id="WP_105039382.1">
    <property type="nucleotide sequence ID" value="NZ_PPSL01000003.1"/>
</dbReference>
<sequence>MKKAFLFGALVCAVFIANAGAKLNQPGEGGDPAPAAAPVAASIVGKWHAVDMKFEVPKGEKAPDPKEVKEMIAKQNMTYEFMADGTMKMTGDGHDAEKGTYKKVGTKLETVGPKGEKETLDITKLTDKELHLNMKKEKMTIILEKI</sequence>
<dbReference type="InterPro" id="IPR024311">
    <property type="entry name" value="Lipocalin-like"/>
</dbReference>
<reference evidence="3 4" key="1">
    <citation type="submission" date="2018-01" db="EMBL/GenBank/DDBJ databases">
        <title>A novel member of the phylum Bacteroidetes isolated from glacier ice.</title>
        <authorList>
            <person name="Liu Q."/>
            <person name="Xin Y.-H."/>
        </authorList>
    </citation>
    <scope>NUCLEOTIDE SEQUENCE [LARGE SCALE GENOMIC DNA]</scope>
    <source>
        <strain evidence="3 4">RB1R16</strain>
    </source>
</reference>
<feature type="signal peptide" evidence="1">
    <location>
        <begin position="1"/>
        <end position="19"/>
    </location>
</feature>
<feature type="domain" description="Lipocalin-like" evidence="2">
    <location>
        <begin position="43"/>
        <end position="132"/>
    </location>
</feature>
<evidence type="ECO:0000313" key="4">
    <source>
        <dbReference type="Proteomes" id="UP000239872"/>
    </source>
</evidence>
<evidence type="ECO:0000259" key="2">
    <source>
        <dbReference type="Pfam" id="PF13648"/>
    </source>
</evidence>
<evidence type="ECO:0000256" key="1">
    <source>
        <dbReference type="SAM" id="SignalP"/>
    </source>
</evidence>
<dbReference type="EMBL" id="PPSL01000003">
    <property type="protein sequence ID" value="PQJ10654.1"/>
    <property type="molecule type" value="Genomic_DNA"/>
</dbReference>
<dbReference type="AlphaFoldDB" id="A0A2S7SV88"/>
<evidence type="ECO:0000313" key="3">
    <source>
        <dbReference type="EMBL" id="PQJ10654.1"/>
    </source>
</evidence>
<proteinExistence type="predicted"/>
<accession>A0A2S7SV88</accession>
<keyword evidence="4" id="KW-1185">Reference proteome</keyword>
<organism evidence="3 4">
    <name type="scientific">Flavipsychrobacter stenotrophus</name>
    <dbReference type="NCBI Taxonomy" id="2077091"/>
    <lineage>
        <taxon>Bacteria</taxon>
        <taxon>Pseudomonadati</taxon>
        <taxon>Bacteroidota</taxon>
        <taxon>Chitinophagia</taxon>
        <taxon>Chitinophagales</taxon>
        <taxon>Chitinophagaceae</taxon>
        <taxon>Flavipsychrobacter</taxon>
    </lineage>
</organism>
<keyword evidence="1" id="KW-0732">Signal</keyword>